<accession>A0A0L6VGT5</accession>
<reference evidence="2 3" key="1">
    <citation type="submission" date="2015-08" db="EMBL/GenBank/DDBJ databases">
        <title>Next Generation Sequencing and Analysis of the Genome of Puccinia sorghi L Schw, the Causal Agent of Maize Common Rust.</title>
        <authorList>
            <person name="Rochi L."/>
            <person name="Burguener G."/>
            <person name="Darino M."/>
            <person name="Turjanski A."/>
            <person name="Kreff E."/>
            <person name="Dieguez M.J."/>
            <person name="Sacco F."/>
        </authorList>
    </citation>
    <scope>NUCLEOTIDE SEQUENCE [LARGE SCALE GENOMIC DNA]</scope>
    <source>
        <strain evidence="2 3">RO10H11247</strain>
    </source>
</reference>
<protein>
    <submittedName>
        <fullName evidence="2">Uncharacterized protein</fullName>
    </submittedName>
</protein>
<keyword evidence="1" id="KW-1133">Transmembrane helix</keyword>
<feature type="transmembrane region" description="Helical" evidence="1">
    <location>
        <begin position="187"/>
        <end position="209"/>
    </location>
</feature>
<dbReference type="EMBL" id="LAVV01006463">
    <property type="protein sequence ID" value="KNZ59777.1"/>
    <property type="molecule type" value="Genomic_DNA"/>
</dbReference>
<dbReference type="AlphaFoldDB" id="A0A0L6VGT5"/>
<dbReference type="Proteomes" id="UP000037035">
    <property type="component" value="Unassembled WGS sequence"/>
</dbReference>
<dbReference type="VEuPathDB" id="FungiDB:VP01_1663g2"/>
<feature type="transmembrane region" description="Helical" evidence="1">
    <location>
        <begin position="299"/>
        <end position="325"/>
    </location>
</feature>
<keyword evidence="1" id="KW-0812">Transmembrane</keyword>
<gene>
    <name evidence="2" type="ORF">VP01_1663g2</name>
</gene>
<feature type="transmembrane region" description="Helical" evidence="1">
    <location>
        <begin position="266"/>
        <end position="293"/>
    </location>
</feature>
<comment type="caution">
    <text evidence="2">The sequence shown here is derived from an EMBL/GenBank/DDBJ whole genome shotgun (WGS) entry which is preliminary data.</text>
</comment>
<sequence>MRLIISLLEVLVKHKVKLLPQYSDPMIINHHSIRKTNWLAGCNEMSVYLLRVKITDIQNSRKLSLNILWRIPSWKVSIKINKQRKEKPNQNQTKCFSKKNKLKTYSINGPLIPGLRSKICSYRGRSGFLWLPPSTYCNISVDPLRQKVDFVSCSPWKHVLPCSTTQDFEKLMEILQTTIELCYSVRIYFLLLFFASGINVLGVCVTVGMRLWKLLLWDFGVGHICCGYEKTVVKNVRLQLKCHFDSTTSQSQPSSKPHSYSSLLSFYILYLLSFFLSYLSSLFLLLFTFLSFLFLSSSFIYYLVLRFLFCFVFLSFLTFMFNIVINDQSNSFKKRTCGQPGNRRVFLAACGEFFKM</sequence>
<evidence type="ECO:0000256" key="1">
    <source>
        <dbReference type="SAM" id="Phobius"/>
    </source>
</evidence>
<evidence type="ECO:0000313" key="2">
    <source>
        <dbReference type="EMBL" id="KNZ59777.1"/>
    </source>
</evidence>
<keyword evidence="1" id="KW-0472">Membrane</keyword>
<keyword evidence="3" id="KW-1185">Reference proteome</keyword>
<evidence type="ECO:0000313" key="3">
    <source>
        <dbReference type="Proteomes" id="UP000037035"/>
    </source>
</evidence>
<organism evidence="2 3">
    <name type="scientific">Puccinia sorghi</name>
    <dbReference type="NCBI Taxonomy" id="27349"/>
    <lineage>
        <taxon>Eukaryota</taxon>
        <taxon>Fungi</taxon>
        <taxon>Dikarya</taxon>
        <taxon>Basidiomycota</taxon>
        <taxon>Pucciniomycotina</taxon>
        <taxon>Pucciniomycetes</taxon>
        <taxon>Pucciniales</taxon>
        <taxon>Pucciniaceae</taxon>
        <taxon>Puccinia</taxon>
    </lineage>
</organism>
<name>A0A0L6VGT5_9BASI</name>
<proteinExistence type="predicted"/>